<evidence type="ECO:0000256" key="3">
    <source>
        <dbReference type="ARBA" id="ARBA00023012"/>
    </source>
</evidence>
<evidence type="ECO:0000256" key="4">
    <source>
        <dbReference type="ARBA" id="ARBA00023015"/>
    </source>
</evidence>
<name>A0ABU0JM89_9HYPH</name>
<evidence type="ECO:0000256" key="2">
    <source>
        <dbReference type="ARBA" id="ARBA00022840"/>
    </source>
</evidence>
<dbReference type="Gene3D" id="3.40.50.300">
    <property type="entry name" value="P-loop containing nucleotide triphosphate hydrolases"/>
    <property type="match status" value="1"/>
</dbReference>
<reference evidence="9 10" key="1">
    <citation type="submission" date="2023-07" db="EMBL/GenBank/DDBJ databases">
        <title>Genomic Encyclopedia of Type Strains, Phase IV (KMG-IV): sequencing the most valuable type-strain genomes for metagenomic binning, comparative biology and taxonomic classification.</title>
        <authorList>
            <person name="Goeker M."/>
        </authorList>
    </citation>
    <scope>NUCLEOTIDE SEQUENCE [LARGE SCALE GENOMIC DNA]</scope>
    <source>
        <strain evidence="9 10">DSM 19619</strain>
    </source>
</reference>
<keyword evidence="4" id="KW-0805">Transcription regulation</keyword>
<comment type="caution">
    <text evidence="9">The sequence shown here is derived from an EMBL/GenBank/DDBJ whole genome shotgun (WGS) entry which is preliminary data.</text>
</comment>
<sequence length="609" mass="64793">MLQASGLERARAALERSGRFPAGALPEAIAQSWSRCVARGLDPLDDPRGAVVPFDDVRARREKAGLLRRLALAELQLLHAQIAGSDFMIAFADADGVVLDTISDHRFAESAAGRSIVPGSVWREEERGTNALGLAIRDAAPIAIYGREHFFAAHGHLSCLAVPVFDPAGEVAGILDASCSNEARQQHTHALLRMAATEIENGLILQDRSSPLVLAFHPRPDYLDTLSAGLLVLDAEGRLRSLNRPGRALLSGLPAGAGTAFEALFDAGFAATMDGLRHGGPVRVRDRAGSAVFLAGRRIGGGAARAALPAAAVPAESGFVCGDAALQRGMRDLPAAVRRRMAVLITGETGTGKELMARHVHAVSGRGGAFVAVNCGAVPEQLFIAELFGHERGAYTNARNEGSPGLIGLADKGTLFLDEVADIPLPAQAALLRFLDDMEIRPVGGQKTRRVDVQVVSATNADLEQAVAARRFRRDLLYRLDAFAIALPPLRERSDFAALVHHLLARDGARLAITDDVMERLRGRSWPGNIRELGAHLRRAAIAADGDLLDDGAAEAEDDDACARCAGRPLDAMRCRRIRQAYAAEGGNVTAAARRLGLSRTTLYKHVGP</sequence>
<protein>
    <submittedName>
        <fullName evidence="9">Transcriptional regulator of acetoin/glycerol metabolism</fullName>
    </submittedName>
</protein>
<dbReference type="Pfam" id="PF00158">
    <property type="entry name" value="Sigma54_activat"/>
    <property type="match status" value="1"/>
</dbReference>
<dbReference type="PANTHER" id="PTHR32071:SF77">
    <property type="entry name" value="TRANSCRIPTIONAL REGULATORY PROTEIN"/>
    <property type="match status" value="1"/>
</dbReference>
<dbReference type="InterPro" id="IPR025944">
    <property type="entry name" value="Sigma_54_int_dom_CS"/>
</dbReference>
<evidence type="ECO:0000259" key="8">
    <source>
        <dbReference type="PROSITE" id="PS50045"/>
    </source>
</evidence>
<dbReference type="InterPro" id="IPR002197">
    <property type="entry name" value="HTH_Fis"/>
</dbReference>
<keyword evidence="6" id="KW-0010">Activator</keyword>
<dbReference type="PANTHER" id="PTHR32071">
    <property type="entry name" value="TRANSCRIPTIONAL REGULATORY PROTEIN"/>
    <property type="match status" value="1"/>
</dbReference>
<dbReference type="Pfam" id="PF25601">
    <property type="entry name" value="AAA_lid_14"/>
    <property type="match status" value="1"/>
</dbReference>
<evidence type="ECO:0000256" key="1">
    <source>
        <dbReference type="ARBA" id="ARBA00022741"/>
    </source>
</evidence>
<keyword evidence="3" id="KW-0902">Two-component regulatory system</keyword>
<dbReference type="Gene3D" id="3.30.450.40">
    <property type="match status" value="1"/>
</dbReference>
<gene>
    <name evidence="9" type="ORF">QO011_008441</name>
</gene>
<dbReference type="InterPro" id="IPR003018">
    <property type="entry name" value="GAF"/>
</dbReference>
<dbReference type="Pfam" id="PF01590">
    <property type="entry name" value="GAF"/>
    <property type="match status" value="1"/>
</dbReference>
<dbReference type="PROSITE" id="PS00675">
    <property type="entry name" value="SIGMA54_INTERACT_1"/>
    <property type="match status" value="1"/>
</dbReference>
<dbReference type="InterPro" id="IPR025662">
    <property type="entry name" value="Sigma_54_int_dom_ATP-bd_1"/>
</dbReference>
<evidence type="ECO:0000256" key="6">
    <source>
        <dbReference type="ARBA" id="ARBA00023159"/>
    </source>
</evidence>
<proteinExistence type="predicted"/>
<dbReference type="PROSITE" id="PS00688">
    <property type="entry name" value="SIGMA54_INTERACT_3"/>
    <property type="match status" value="1"/>
</dbReference>
<dbReference type="InterPro" id="IPR025943">
    <property type="entry name" value="Sigma_54_int_dom_ATP-bd_2"/>
</dbReference>
<keyword evidence="5" id="KW-0238">DNA-binding</keyword>
<dbReference type="InterPro" id="IPR002078">
    <property type="entry name" value="Sigma_54_int"/>
</dbReference>
<dbReference type="InterPro" id="IPR029016">
    <property type="entry name" value="GAF-like_dom_sf"/>
</dbReference>
<evidence type="ECO:0000256" key="7">
    <source>
        <dbReference type="ARBA" id="ARBA00023163"/>
    </source>
</evidence>
<dbReference type="EMBL" id="JAUSVX010000035">
    <property type="protein sequence ID" value="MDQ0475398.1"/>
    <property type="molecule type" value="Genomic_DNA"/>
</dbReference>
<organism evidence="9 10">
    <name type="scientific">Labrys wisconsinensis</name>
    <dbReference type="NCBI Taxonomy" id="425677"/>
    <lineage>
        <taxon>Bacteria</taxon>
        <taxon>Pseudomonadati</taxon>
        <taxon>Pseudomonadota</taxon>
        <taxon>Alphaproteobacteria</taxon>
        <taxon>Hyphomicrobiales</taxon>
        <taxon>Xanthobacteraceae</taxon>
        <taxon>Labrys</taxon>
    </lineage>
</organism>
<dbReference type="SUPFAM" id="SSF52540">
    <property type="entry name" value="P-loop containing nucleoside triphosphate hydrolases"/>
    <property type="match status" value="1"/>
</dbReference>
<dbReference type="InterPro" id="IPR003593">
    <property type="entry name" value="AAA+_ATPase"/>
</dbReference>
<dbReference type="Pfam" id="PF02954">
    <property type="entry name" value="HTH_8"/>
    <property type="match status" value="1"/>
</dbReference>
<keyword evidence="2" id="KW-0067">ATP-binding</keyword>
<dbReference type="InterPro" id="IPR027417">
    <property type="entry name" value="P-loop_NTPase"/>
</dbReference>
<evidence type="ECO:0000313" key="10">
    <source>
        <dbReference type="Proteomes" id="UP001242480"/>
    </source>
</evidence>
<dbReference type="PROSITE" id="PS50045">
    <property type="entry name" value="SIGMA54_INTERACT_4"/>
    <property type="match status" value="1"/>
</dbReference>
<dbReference type="InterPro" id="IPR009057">
    <property type="entry name" value="Homeodomain-like_sf"/>
</dbReference>
<evidence type="ECO:0000256" key="5">
    <source>
        <dbReference type="ARBA" id="ARBA00023125"/>
    </source>
</evidence>
<keyword evidence="1" id="KW-0547">Nucleotide-binding</keyword>
<keyword evidence="10" id="KW-1185">Reference proteome</keyword>
<dbReference type="InterPro" id="IPR058031">
    <property type="entry name" value="AAA_lid_NorR"/>
</dbReference>
<keyword evidence="7" id="KW-0804">Transcription</keyword>
<dbReference type="Gene3D" id="1.10.10.60">
    <property type="entry name" value="Homeodomain-like"/>
    <property type="match status" value="1"/>
</dbReference>
<accession>A0ABU0JM89</accession>
<feature type="domain" description="Sigma-54 factor interaction" evidence="8">
    <location>
        <begin position="319"/>
        <end position="542"/>
    </location>
</feature>
<dbReference type="CDD" id="cd00009">
    <property type="entry name" value="AAA"/>
    <property type="match status" value="1"/>
</dbReference>
<dbReference type="Proteomes" id="UP001242480">
    <property type="component" value="Unassembled WGS sequence"/>
</dbReference>
<dbReference type="SUPFAM" id="SSF46689">
    <property type="entry name" value="Homeodomain-like"/>
    <property type="match status" value="1"/>
</dbReference>
<dbReference type="RefSeq" id="WP_307286591.1">
    <property type="nucleotide sequence ID" value="NZ_JAUSVX010000035.1"/>
</dbReference>
<dbReference type="SMART" id="SM00382">
    <property type="entry name" value="AAA"/>
    <property type="match status" value="1"/>
</dbReference>
<dbReference type="PROSITE" id="PS00676">
    <property type="entry name" value="SIGMA54_INTERACT_2"/>
    <property type="match status" value="1"/>
</dbReference>
<dbReference type="Gene3D" id="1.10.8.60">
    <property type="match status" value="1"/>
</dbReference>
<evidence type="ECO:0000313" key="9">
    <source>
        <dbReference type="EMBL" id="MDQ0475398.1"/>
    </source>
</evidence>